<dbReference type="HAMAP" id="MF_03054">
    <property type="entry name" value="CTU2"/>
    <property type="match status" value="1"/>
</dbReference>
<dbReference type="InterPro" id="IPR014729">
    <property type="entry name" value="Rossmann-like_a/b/a_fold"/>
</dbReference>
<organism evidence="5 6">
    <name type="scientific">Gouania willdenowi</name>
    <name type="common">Blunt-snouted clingfish</name>
    <name type="synonym">Lepadogaster willdenowi</name>
    <dbReference type="NCBI Taxonomy" id="441366"/>
    <lineage>
        <taxon>Eukaryota</taxon>
        <taxon>Metazoa</taxon>
        <taxon>Chordata</taxon>
        <taxon>Craniata</taxon>
        <taxon>Vertebrata</taxon>
        <taxon>Euteleostomi</taxon>
        <taxon>Actinopterygii</taxon>
        <taxon>Neopterygii</taxon>
        <taxon>Teleostei</taxon>
        <taxon>Neoteleostei</taxon>
        <taxon>Acanthomorphata</taxon>
        <taxon>Ovalentaria</taxon>
        <taxon>Blenniimorphae</taxon>
        <taxon>Blenniiformes</taxon>
        <taxon>Gobiesocoidei</taxon>
        <taxon>Gobiesocidae</taxon>
        <taxon>Gobiesocinae</taxon>
        <taxon>Gouania</taxon>
    </lineage>
</organism>
<keyword evidence="2 3" id="KW-0819">tRNA processing</keyword>
<dbReference type="OrthoDB" id="25129at2759"/>
<protein>
    <recommendedName>
        <fullName evidence="3">Cytoplasmic tRNA 2-thiolation protein 2</fullName>
    </recommendedName>
</protein>
<evidence type="ECO:0000256" key="2">
    <source>
        <dbReference type="ARBA" id="ARBA00022694"/>
    </source>
</evidence>
<evidence type="ECO:0000256" key="4">
    <source>
        <dbReference type="SAM" id="MobiDB-lite"/>
    </source>
</evidence>
<keyword evidence="6" id="KW-1185">Reference proteome</keyword>
<dbReference type="Ensembl" id="ENSGWIT00000016101.1">
    <property type="protein sequence ID" value="ENSGWIP00000014579.1"/>
    <property type="gene ID" value="ENSGWIG00000008213.1"/>
</dbReference>
<comment type="subcellular location">
    <subcellularLocation>
        <location evidence="3">Cytoplasm</location>
    </subcellularLocation>
</comment>
<dbReference type="SUPFAM" id="SSF52402">
    <property type="entry name" value="Adenine nucleotide alpha hydrolases-like"/>
    <property type="match status" value="1"/>
</dbReference>
<dbReference type="GeneID" id="114477256"/>
<dbReference type="GO" id="GO:0032447">
    <property type="term" value="P:protein urmylation"/>
    <property type="evidence" value="ECO:0007669"/>
    <property type="project" value="UniProtKB-UniRule"/>
</dbReference>
<comment type="pathway">
    <text evidence="3">tRNA modification; 5-methoxycarbonylmethyl-2-thiouridine-tRNA biosynthesis.</text>
</comment>
<reference evidence="5" key="1">
    <citation type="submission" date="2020-06" db="EMBL/GenBank/DDBJ databases">
        <authorList>
            <consortium name="Wellcome Sanger Institute Data Sharing"/>
        </authorList>
    </citation>
    <scope>NUCLEOTIDE SEQUENCE [LARGE SCALE GENOMIC DNA]</scope>
</reference>
<reference evidence="5" key="3">
    <citation type="submission" date="2025-09" db="UniProtKB">
        <authorList>
            <consortium name="Ensembl"/>
        </authorList>
    </citation>
    <scope>IDENTIFICATION</scope>
</reference>
<dbReference type="Pfam" id="PF10288">
    <property type="entry name" value="CTU2"/>
    <property type="match status" value="1"/>
</dbReference>
<accession>A0A8C5EA83</accession>
<reference evidence="5" key="2">
    <citation type="submission" date="2025-08" db="UniProtKB">
        <authorList>
            <consortium name="Ensembl"/>
        </authorList>
    </citation>
    <scope>IDENTIFICATION</scope>
</reference>
<evidence type="ECO:0000313" key="6">
    <source>
        <dbReference type="Proteomes" id="UP000694680"/>
    </source>
</evidence>
<dbReference type="CTD" id="348180"/>
<dbReference type="GO" id="GO:0000049">
    <property type="term" value="F:tRNA binding"/>
    <property type="evidence" value="ECO:0007669"/>
    <property type="project" value="InterPro"/>
</dbReference>
<dbReference type="UniPathway" id="UPA00988"/>
<proteinExistence type="inferred from homology"/>
<evidence type="ECO:0000256" key="1">
    <source>
        <dbReference type="ARBA" id="ARBA00022490"/>
    </source>
</evidence>
<comment type="similarity">
    <text evidence="3">Belongs to the CTU2/NCS2 family.</text>
</comment>
<dbReference type="Gene3D" id="3.40.50.620">
    <property type="entry name" value="HUPs"/>
    <property type="match status" value="1"/>
</dbReference>
<dbReference type="GO" id="GO:0016779">
    <property type="term" value="F:nucleotidyltransferase activity"/>
    <property type="evidence" value="ECO:0007669"/>
    <property type="project" value="UniProtKB-UniRule"/>
</dbReference>
<dbReference type="AlphaFoldDB" id="A0A8C5EA83"/>
<evidence type="ECO:0000256" key="3">
    <source>
        <dbReference type="HAMAP-Rule" id="MF_03054"/>
    </source>
</evidence>
<feature type="compositionally biased region" description="Polar residues" evidence="4">
    <location>
        <begin position="347"/>
        <end position="364"/>
    </location>
</feature>
<dbReference type="Proteomes" id="UP000694680">
    <property type="component" value="Chromosome 15"/>
</dbReference>
<sequence length="504" mass="55740">MCQVDEEYHDHITRHDAPRASTSCVKCKEACAAVVVRVGDAYCRICFKEFFTHKFRAMLGKTRLVFPGEKVLLAVSGGPSSSSMLALVQEGLSQKAHKKLRFTPGIVYIDEGGAVGLSMEERQKTVTLLQTVFKDTGFPFYIVPLEQVLDLPTSVLVAMPPSHRPSDTYKAAVHHFLQSDSSVCVTSAEQENMASVETSHTLALQRVLSSAQTLTARDELLSTLRQHLLVHKARTEGYSKLMMGDSCTRLAVKLLTSISLGRGAQVAQDTGFSDSRYGDIITVRPMRDYTAKEIAFYNHLFNVSSVATPTLDTKAGDKASIQRLTESFVTKLQVNFPSTVSTIYRTSEKLQTTHRNTPPNQNRDTPPDQHGDACLLCMCTMDASAEKASAFQATLISEELSVLKLHDAPTPNQQRSASVAPCSSSDCGRETNDGRCCSSDQDAAVTDFRALLCYSCQRTVKEMSSVKSLPLYIQSEAQLRHRRIQMKEQIHDFLLEDDDDDDDD</sequence>
<feature type="region of interest" description="Disordered" evidence="4">
    <location>
        <begin position="347"/>
        <end position="368"/>
    </location>
</feature>
<dbReference type="GO" id="GO:0016783">
    <property type="term" value="F:sulfurtransferase activity"/>
    <property type="evidence" value="ECO:0007669"/>
    <property type="project" value="TreeGrafter"/>
</dbReference>
<dbReference type="GO" id="GO:0002143">
    <property type="term" value="P:tRNA wobble position uridine thiolation"/>
    <property type="evidence" value="ECO:0007669"/>
    <property type="project" value="TreeGrafter"/>
</dbReference>
<keyword evidence="1 3" id="KW-0963">Cytoplasm</keyword>
<comment type="function">
    <text evidence="3">Plays a central role in 2-thiolation of mcm(5)S(2)U at tRNA wobble positions of tRNA(Lys), tRNA(Glu) and tRNA(Gln). May act by forming a heterodimer with CTU1/ATPBD3 that ligates sulfur from thiocarboxylated URM1 onto the uridine of tRNAs at wobble position.</text>
</comment>
<name>A0A8C5EA83_GOUWI</name>
<dbReference type="GO" id="GO:0005829">
    <property type="term" value="C:cytosol"/>
    <property type="evidence" value="ECO:0007669"/>
    <property type="project" value="TreeGrafter"/>
</dbReference>
<gene>
    <name evidence="5" type="primary">ctu2</name>
    <name evidence="3" type="synonym">CTU2</name>
    <name evidence="3" type="synonym">NCS2</name>
</gene>
<evidence type="ECO:0000313" key="5">
    <source>
        <dbReference type="Ensembl" id="ENSGWIP00000014579.1"/>
    </source>
</evidence>
<dbReference type="InterPro" id="IPR019407">
    <property type="entry name" value="CTU2"/>
</dbReference>
<dbReference type="RefSeq" id="XP_028325276.1">
    <property type="nucleotide sequence ID" value="XM_028469475.1"/>
</dbReference>
<dbReference type="PANTHER" id="PTHR20882">
    <property type="entry name" value="CYTOPLASMIC TRNA 2-THIOLATION PROTEIN 2"/>
    <property type="match status" value="1"/>
</dbReference>
<dbReference type="PANTHER" id="PTHR20882:SF14">
    <property type="entry name" value="CYTOPLASMIC TRNA 2-THIOLATION PROTEIN 2"/>
    <property type="match status" value="1"/>
</dbReference>